<comment type="similarity">
    <text evidence="6">Belongs to the class-II pyridine nucleotide-disulfide oxidoreductase family.</text>
</comment>
<keyword evidence="3 6" id="KW-0560">Oxidoreductase</keyword>
<dbReference type="GO" id="GO:0005737">
    <property type="term" value="C:cytoplasm"/>
    <property type="evidence" value="ECO:0007669"/>
    <property type="project" value="InterPro"/>
</dbReference>
<evidence type="ECO:0000313" key="9">
    <source>
        <dbReference type="EMBL" id="HGT71427.1"/>
    </source>
</evidence>
<dbReference type="PROSITE" id="PS00573">
    <property type="entry name" value="PYRIDINE_REDOX_2"/>
    <property type="match status" value="1"/>
</dbReference>
<dbReference type="InterPro" id="IPR005982">
    <property type="entry name" value="Thioredox_Rdtase"/>
</dbReference>
<keyword evidence="5 6" id="KW-0676">Redox-active center</keyword>
<name>A0A7C4M149_UNCC3</name>
<evidence type="ECO:0000256" key="6">
    <source>
        <dbReference type="RuleBase" id="RU003880"/>
    </source>
</evidence>
<sequence length="317" mass="34169">MKYDLIIIGAGPAGLTAGIYASRRALKTLILSLDVGGQIINTPDIENYPALDLISGPDLASKMYQQAQKFGSEIKTGQEVNSIEKTEAGNFLVKCNGAEFESEAVVLAFGKTPRKLDVTDSDKYLGRGLSYCATCDGPFFKGKSVAVVGGGNSALDAALYLSSICEKVYLIHRRDQFRGEEIEAEKLKSKSNVEFVLNSVPSGLVGDEVLESVKVKDVNTGEEKEFLVSGIFVEIGYEVKADFVKNLVDIDDRNQIIIDQDGKTSCDGVFAGGDLTQTPYKQIVIAAGQGAVAALSAYDYIQKKLGKPAIRIDWGKQ</sequence>
<dbReference type="InterPro" id="IPR023753">
    <property type="entry name" value="FAD/NAD-binding_dom"/>
</dbReference>
<gene>
    <name evidence="9" type="primary">trxB</name>
    <name evidence="9" type="ORF">ENT43_04165</name>
</gene>
<evidence type="ECO:0000259" key="8">
    <source>
        <dbReference type="Pfam" id="PF07992"/>
    </source>
</evidence>
<evidence type="ECO:0000256" key="5">
    <source>
        <dbReference type="ARBA" id="ARBA00023284"/>
    </source>
</evidence>
<reference evidence="9" key="1">
    <citation type="journal article" date="2020" name="mSystems">
        <title>Genome- and Community-Level Interaction Insights into Carbon Utilization and Element Cycling Functions of Hydrothermarchaeota in Hydrothermal Sediment.</title>
        <authorList>
            <person name="Zhou Z."/>
            <person name="Liu Y."/>
            <person name="Xu W."/>
            <person name="Pan J."/>
            <person name="Luo Z.H."/>
            <person name="Li M."/>
        </authorList>
    </citation>
    <scope>NUCLEOTIDE SEQUENCE [LARGE SCALE GENOMIC DNA]</scope>
    <source>
        <strain evidence="9">SpSt-579</strain>
    </source>
</reference>
<evidence type="ECO:0000256" key="1">
    <source>
        <dbReference type="ARBA" id="ARBA00022630"/>
    </source>
</evidence>
<dbReference type="Gene3D" id="3.50.50.60">
    <property type="entry name" value="FAD/NAD(P)-binding domain"/>
    <property type="match status" value="2"/>
</dbReference>
<feature type="domain" description="FAD/NAD(P)-binding" evidence="8">
    <location>
        <begin position="3"/>
        <end position="290"/>
    </location>
</feature>
<keyword evidence="1 6" id="KW-0285">Flavoprotein</keyword>
<keyword evidence="7" id="KW-0521">NADP</keyword>
<dbReference type="EMBL" id="DSYQ01000027">
    <property type="protein sequence ID" value="HGT71427.1"/>
    <property type="molecule type" value="Genomic_DNA"/>
</dbReference>
<dbReference type="PANTHER" id="PTHR48105">
    <property type="entry name" value="THIOREDOXIN REDUCTASE 1-RELATED-RELATED"/>
    <property type="match status" value="1"/>
</dbReference>
<evidence type="ECO:0000256" key="4">
    <source>
        <dbReference type="ARBA" id="ARBA00023157"/>
    </source>
</evidence>
<dbReference type="SUPFAM" id="SSF51905">
    <property type="entry name" value="FAD/NAD(P)-binding domain"/>
    <property type="match status" value="1"/>
</dbReference>
<dbReference type="InterPro" id="IPR036188">
    <property type="entry name" value="FAD/NAD-bd_sf"/>
</dbReference>
<evidence type="ECO:0000256" key="2">
    <source>
        <dbReference type="ARBA" id="ARBA00022827"/>
    </source>
</evidence>
<dbReference type="GO" id="GO:0004791">
    <property type="term" value="F:thioredoxin-disulfide reductase (NADPH) activity"/>
    <property type="evidence" value="ECO:0007669"/>
    <property type="project" value="UniProtKB-UniRule"/>
</dbReference>
<evidence type="ECO:0000256" key="3">
    <source>
        <dbReference type="ARBA" id="ARBA00023002"/>
    </source>
</evidence>
<keyword evidence="2 6" id="KW-0274">FAD</keyword>
<comment type="catalytic activity">
    <reaction evidence="6">
        <text>[thioredoxin]-dithiol + NADP(+) = [thioredoxin]-disulfide + NADPH + H(+)</text>
        <dbReference type="Rhea" id="RHEA:20345"/>
        <dbReference type="Rhea" id="RHEA-COMP:10698"/>
        <dbReference type="Rhea" id="RHEA-COMP:10700"/>
        <dbReference type="ChEBI" id="CHEBI:15378"/>
        <dbReference type="ChEBI" id="CHEBI:29950"/>
        <dbReference type="ChEBI" id="CHEBI:50058"/>
        <dbReference type="ChEBI" id="CHEBI:57783"/>
        <dbReference type="ChEBI" id="CHEBI:58349"/>
        <dbReference type="EC" id="1.8.1.9"/>
    </reaction>
</comment>
<dbReference type="GO" id="GO:0019430">
    <property type="term" value="P:removal of superoxide radicals"/>
    <property type="evidence" value="ECO:0007669"/>
    <property type="project" value="UniProtKB-UniRule"/>
</dbReference>
<organism evidence="9">
    <name type="scientific">candidate division CPR3 bacterium</name>
    <dbReference type="NCBI Taxonomy" id="2268181"/>
    <lineage>
        <taxon>Bacteria</taxon>
        <taxon>Bacteria division CPR3</taxon>
    </lineage>
</organism>
<comment type="caution">
    <text evidence="9">The sequence shown here is derived from an EMBL/GenBank/DDBJ whole genome shotgun (WGS) entry which is preliminary data.</text>
</comment>
<comment type="subunit">
    <text evidence="6">Homodimer.</text>
</comment>
<dbReference type="InterPro" id="IPR008255">
    <property type="entry name" value="Pyr_nucl-diS_OxRdtase_2_AS"/>
</dbReference>
<evidence type="ECO:0000256" key="7">
    <source>
        <dbReference type="RuleBase" id="RU003881"/>
    </source>
</evidence>
<keyword evidence="4" id="KW-1015">Disulfide bond</keyword>
<dbReference type="EC" id="1.8.1.9" evidence="6"/>
<dbReference type="AlphaFoldDB" id="A0A7C4M149"/>
<proteinExistence type="inferred from homology"/>
<accession>A0A7C4M149</accession>
<dbReference type="Pfam" id="PF07992">
    <property type="entry name" value="Pyr_redox_2"/>
    <property type="match status" value="1"/>
</dbReference>
<protein>
    <recommendedName>
        <fullName evidence="6">Thioredoxin reductase</fullName>
        <ecNumber evidence="6">1.8.1.9</ecNumber>
    </recommendedName>
</protein>
<dbReference type="PRINTS" id="PR00368">
    <property type="entry name" value="FADPNR"/>
</dbReference>
<dbReference type="PRINTS" id="PR00469">
    <property type="entry name" value="PNDRDTASEII"/>
</dbReference>
<dbReference type="NCBIfam" id="TIGR01292">
    <property type="entry name" value="TRX_reduct"/>
    <property type="match status" value="1"/>
</dbReference>
<comment type="cofactor">
    <cofactor evidence="7">
        <name>FAD</name>
        <dbReference type="ChEBI" id="CHEBI:57692"/>
    </cofactor>
    <text evidence="7">Binds 1 FAD per subunit.</text>
</comment>
<dbReference type="InterPro" id="IPR050097">
    <property type="entry name" value="Ferredoxin-NADP_redctase_2"/>
</dbReference>